<dbReference type="InterPro" id="IPR030678">
    <property type="entry name" value="Peptide/Ni-bd"/>
</dbReference>
<evidence type="ECO:0000256" key="2">
    <source>
        <dbReference type="ARBA" id="ARBA00005695"/>
    </source>
</evidence>
<protein>
    <submittedName>
        <fullName evidence="7">Peptide/nickel transport system substrate-binding protein</fullName>
    </submittedName>
</protein>
<evidence type="ECO:0000313" key="8">
    <source>
        <dbReference type="Proteomes" id="UP000198539"/>
    </source>
</evidence>
<proteinExistence type="inferred from homology"/>
<dbReference type="SUPFAM" id="SSF53850">
    <property type="entry name" value="Periplasmic binding protein-like II"/>
    <property type="match status" value="1"/>
</dbReference>
<dbReference type="AlphaFoldDB" id="A0A1H2VEB7"/>
<dbReference type="OrthoDB" id="9803988at2"/>
<dbReference type="Gene3D" id="3.90.76.10">
    <property type="entry name" value="Dipeptide-binding Protein, Domain 1"/>
    <property type="match status" value="1"/>
</dbReference>
<dbReference type="PIRSF" id="PIRSF002741">
    <property type="entry name" value="MppA"/>
    <property type="match status" value="1"/>
</dbReference>
<keyword evidence="3" id="KW-0813">Transport</keyword>
<gene>
    <name evidence="7" type="ORF">SAMN04488238_10342</name>
</gene>
<dbReference type="GO" id="GO:0030288">
    <property type="term" value="C:outer membrane-bounded periplasmic space"/>
    <property type="evidence" value="ECO:0007669"/>
    <property type="project" value="UniProtKB-ARBA"/>
</dbReference>
<keyword evidence="8" id="KW-1185">Reference proteome</keyword>
<sequence>MKHLMKSATIGALMLGTALVAPMAQAETPANQLIAAFNMNNVLTMDPAAITGGETVQILNNVYDTLVVLNPETRKLEPRLAERWEIAEDGMSVTFHLRPDVVFASGNPLTAHDVAYSFKRLLTLGLAQASTLMSRGFSAEDIDQYFVAQDDQTFVLTLPQPDDPRLMLMVLAESGRGSILDSQLVMENEVDGDMGSAWLTNNAAGSGAFTLGQWRSNEYVILEKNANFWGDAPAMDRVLMRHLPESQSQRLGLQQGDIDVGFSLAAPDLKALEADQDITVETVPSANFYYLAVSMEDERFANPKVREALRYLIDYEGINGAIMPYFGVQRQRPVNSSAFAALPDPGYTLDVDRAKALLAEAGYPNGFDTTLRVISTQEFLDSATAIQNTLSQAGINAEIITGDGGQIYGAMRDRSFELLVGRGGGGQQPHPDSNLRALIYNPDNSDDAGLTNYQGWRTSFYDADLNASIEAALLEPNESAQIVMYEEIQQQIEEVVPSIQPFSERVVTAAYQDDISGLIVDPWVMRFEGVTKDR</sequence>
<dbReference type="RefSeq" id="WP_092886394.1">
    <property type="nucleotide sequence ID" value="NZ_CP061498.1"/>
</dbReference>
<dbReference type="GO" id="GO:1904680">
    <property type="term" value="F:peptide transmembrane transporter activity"/>
    <property type="evidence" value="ECO:0007669"/>
    <property type="project" value="TreeGrafter"/>
</dbReference>
<evidence type="ECO:0000259" key="6">
    <source>
        <dbReference type="Pfam" id="PF00496"/>
    </source>
</evidence>
<comment type="similarity">
    <text evidence="2">Belongs to the bacterial solute-binding protein 5 family.</text>
</comment>
<dbReference type="Pfam" id="PF00496">
    <property type="entry name" value="SBP_bac_5"/>
    <property type="match status" value="1"/>
</dbReference>
<dbReference type="STRING" id="564137.SAMN04488238_10342"/>
<evidence type="ECO:0000256" key="4">
    <source>
        <dbReference type="ARBA" id="ARBA00022729"/>
    </source>
</evidence>
<dbReference type="PANTHER" id="PTHR30290">
    <property type="entry name" value="PERIPLASMIC BINDING COMPONENT OF ABC TRANSPORTER"/>
    <property type="match status" value="1"/>
</dbReference>
<dbReference type="GO" id="GO:0043190">
    <property type="term" value="C:ATP-binding cassette (ABC) transporter complex"/>
    <property type="evidence" value="ECO:0007669"/>
    <property type="project" value="InterPro"/>
</dbReference>
<evidence type="ECO:0000256" key="5">
    <source>
        <dbReference type="SAM" id="SignalP"/>
    </source>
</evidence>
<dbReference type="Gene3D" id="3.40.190.10">
    <property type="entry name" value="Periplasmic binding protein-like II"/>
    <property type="match status" value="1"/>
</dbReference>
<dbReference type="PANTHER" id="PTHR30290:SF10">
    <property type="entry name" value="PERIPLASMIC OLIGOPEPTIDE-BINDING PROTEIN-RELATED"/>
    <property type="match status" value="1"/>
</dbReference>
<feature type="domain" description="Solute-binding protein family 5" evidence="6">
    <location>
        <begin position="75"/>
        <end position="443"/>
    </location>
</feature>
<comment type="subcellular location">
    <subcellularLocation>
        <location evidence="1">Periplasm</location>
    </subcellularLocation>
</comment>
<dbReference type="GO" id="GO:0015833">
    <property type="term" value="P:peptide transport"/>
    <property type="evidence" value="ECO:0007669"/>
    <property type="project" value="TreeGrafter"/>
</dbReference>
<dbReference type="Proteomes" id="UP000198539">
    <property type="component" value="Unassembled WGS sequence"/>
</dbReference>
<dbReference type="InterPro" id="IPR000914">
    <property type="entry name" value="SBP_5_dom"/>
</dbReference>
<dbReference type="InterPro" id="IPR039424">
    <property type="entry name" value="SBP_5"/>
</dbReference>
<dbReference type="Gene3D" id="3.10.105.10">
    <property type="entry name" value="Dipeptide-binding Protein, Domain 3"/>
    <property type="match status" value="1"/>
</dbReference>
<organism evidence="7 8">
    <name type="scientific">Roseicitreum antarcticum</name>
    <dbReference type="NCBI Taxonomy" id="564137"/>
    <lineage>
        <taxon>Bacteria</taxon>
        <taxon>Pseudomonadati</taxon>
        <taxon>Pseudomonadota</taxon>
        <taxon>Alphaproteobacteria</taxon>
        <taxon>Rhodobacterales</taxon>
        <taxon>Paracoccaceae</taxon>
        <taxon>Roseicitreum</taxon>
    </lineage>
</organism>
<evidence type="ECO:0000256" key="3">
    <source>
        <dbReference type="ARBA" id="ARBA00022448"/>
    </source>
</evidence>
<evidence type="ECO:0000313" key="7">
    <source>
        <dbReference type="EMBL" id="SDW66695.1"/>
    </source>
</evidence>
<name>A0A1H2VEB7_9RHOB</name>
<evidence type="ECO:0000256" key="1">
    <source>
        <dbReference type="ARBA" id="ARBA00004418"/>
    </source>
</evidence>
<keyword evidence="4 5" id="KW-0732">Signal</keyword>
<dbReference type="CDD" id="cd08512">
    <property type="entry name" value="PBP2_NikA_DppA_OppA_like_7"/>
    <property type="match status" value="1"/>
</dbReference>
<accession>A0A1H2VEB7</accession>
<reference evidence="7 8" key="1">
    <citation type="submission" date="2016-10" db="EMBL/GenBank/DDBJ databases">
        <authorList>
            <person name="de Groot N.N."/>
        </authorList>
    </citation>
    <scope>NUCLEOTIDE SEQUENCE [LARGE SCALE GENOMIC DNA]</scope>
    <source>
        <strain evidence="7 8">CGMCC 1.8894</strain>
    </source>
</reference>
<dbReference type="EMBL" id="FNOM01000003">
    <property type="protein sequence ID" value="SDW66695.1"/>
    <property type="molecule type" value="Genomic_DNA"/>
</dbReference>
<feature type="chain" id="PRO_5011753706" evidence="5">
    <location>
        <begin position="27"/>
        <end position="534"/>
    </location>
</feature>
<feature type="signal peptide" evidence="5">
    <location>
        <begin position="1"/>
        <end position="26"/>
    </location>
</feature>